<feature type="region of interest" description="Disordered" evidence="1">
    <location>
        <begin position="3294"/>
        <end position="3441"/>
    </location>
</feature>
<comment type="caution">
    <text evidence="3">The sequence shown here is derived from an EMBL/GenBank/DDBJ whole genome shotgun (WGS) entry which is preliminary data.</text>
</comment>
<protein>
    <submittedName>
        <fullName evidence="3">Uncharacterized protein</fullName>
    </submittedName>
</protein>
<feature type="region of interest" description="Disordered" evidence="1">
    <location>
        <begin position="1746"/>
        <end position="1767"/>
    </location>
</feature>
<feature type="region of interest" description="Disordered" evidence="1">
    <location>
        <begin position="2174"/>
        <end position="2208"/>
    </location>
</feature>
<feature type="region of interest" description="Disordered" evidence="1">
    <location>
        <begin position="2088"/>
        <end position="2134"/>
    </location>
</feature>
<dbReference type="InterPro" id="IPR016024">
    <property type="entry name" value="ARM-type_fold"/>
</dbReference>
<feature type="signal peptide" evidence="2">
    <location>
        <begin position="1"/>
        <end position="20"/>
    </location>
</feature>
<evidence type="ECO:0000313" key="4">
    <source>
        <dbReference type="Proteomes" id="UP000320333"/>
    </source>
</evidence>
<feature type="region of interest" description="Disordered" evidence="1">
    <location>
        <begin position="1071"/>
        <end position="1151"/>
    </location>
</feature>
<accession>A0A507FAU7</accession>
<evidence type="ECO:0000313" key="3">
    <source>
        <dbReference type="EMBL" id="TPX72456.1"/>
    </source>
</evidence>
<keyword evidence="4" id="KW-1185">Reference proteome</keyword>
<dbReference type="EMBL" id="QEAP01000227">
    <property type="protein sequence ID" value="TPX72456.1"/>
    <property type="molecule type" value="Genomic_DNA"/>
</dbReference>
<evidence type="ECO:0000256" key="1">
    <source>
        <dbReference type="SAM" id="MobiDB-lite"/>
    </source>
</evidence>
<feature type="compositionally biased region" description="Basic and acidic residues" evidence="1">
    <location>
        <begin position="1401"/>
        <end position="1417"/>
    </location>
</feature>
<feature type="compositionally biased region" description="Polar residues" evidence="1">
    <location>
        <begin position="1071"/>
        <end position="1086"/>
    </location>
</feature>
<dbReference type="Gene3D" id="2.120.10.80">
    <property type="entry name" value="Kelch-type beta propeller"/>
    <property type="match status" value="1"/>
</dbReference>
<evidence type="ECO:0000256" key="2">
    <source>
        <dbReference type="SAM" id="SignalP"/>
    </source>
</evidence>
<proteinExistence type="predicted"/>
<dbReference type="InterPro" id="IPR015915">
    <property type="entry name" value="Kelch-typ_b-propeller"/>
</dbReference>
<feature type="compositionally biased region" description="Polar residues" evidence="1">
    <location>
        <begin position="2095"/>
        <end position="2131"/>
    </location>
</feature>
<feature type="region of interest" description="Disordered" evidence="1">
    <location>
        <begin position="2787"/>
        <end position="2807"/>
    </location>
</feature>
<dbReference type="SUPFAM" id="SSF50965">
    <property type="entry name" value="Galactose oxidase, central domain"/>
    <property type="match status" value="1"/>
</dbReference>
<feature type="compositionally biased region" description="Polar residues" evidence="1">
    <location>
        <begin position="1944"/>
        <end position="1962"/>
    </location>
</feature>
<reference evidence="3 4" key="1">
    <citation type="journal article" date="2019" name="Sci. Rep.">
        <title>Comparative genomics of chytrid fungi reveal insights into the obligate biotrophic and pathogenic lifestyle of Synchytrium endobioticum.</title>
        <authorList>
            <person name="van de Vossenberg B.T.L.H."/>
            <person name="Warris S."/>
            <person name="Nguyen H.D.T."/>
            <person name="van Gent-Pelzer M.P.E."/>
            <person name="Joly D.L."/>
            <person name="van de Geest H.C."/>
            <person name="Bonants P.J.M."/>
            <person name="Smith D.S."/>
            <person name="Levesque C.A."/>
            <person name="van der Lee T.A.J."/>
        </authorList>
    </citation>
    <scope>NUCLEOTIDE SEQUENCE [LARGE SCALE GENOMIC DNA]</scope>
    <source>
        <strain evidence="3 4">CBS 675.73</strain>
    </source>
</reference>
<feature type="compositionally biased region" description="Basic and acidic residues" evidence="1">
    <location>
        <begin position="1963"/>
        <end position="1973"/>
    </location>
</feature>
<feature type="region of interest" description="Disordered" evidence="1">
    <location>
        <begin position="1184"/>
        <end position="1452"/>
    </location>
</feature>
<feature type="region of interest" description="Disordered" evidence="1">
    <location>
        <begin position="1934"/>
        <end position="1973"/>
    </location>
</feature>
<feature type="chain" id="PRO_5021302368" evidence="2">
    <location>
        <begin position="21"/>
        <end position="4511"/>
    </location>
</feature>
<sequence>MHRIGVGVLLALIHAWTVCACREAVVGGSVVFDPQSGASIYFGGWACLEDVSDSKPSNYVCVQPCDGTELQFLDGGSNYTPPQTTSQCCAFDPSSSQMLCAIESQLYRLNTANGTWLKPFPLAPPTNTSTIASSTSCAVSNGRFYVSSNSFYSLDVMNGTLKSSYINVPRMRVGHVVVMLPSEQLLMLFGSVLADLSIPITQQLPAFLFDPTTDEWVPFESTAPDSVKKLSVGVSCTSWSSLADPVGGVFCFGGLDLQLKPNPHLIYLNLTSNSWKDLGIPTSMENAGTFGGTVSLIDNGSALVVRSGGAINGNMFPLTGAGSVTCSKPDANNGSGVFYGIPPLGPGSCGVPGAPVCPTTGPNAPLIPPGWTLPPFPILNGSTIAIKTPSKPSATATLVVLPPGSTSENSNGNDGALSGWKLGLAIGIPLALLFCCLSMFVLRALCFKKPHAGGAQPIASPLPSNKTAGSVLTADVIYNRGIVSDGIPYPTGTVETPNTFATGAEGGTVASSSTQPVHTTAARDLGGIKNIAPFMAPFSRFGTAAGGVFRKRGERVNMMQTRSSAGESIQISSAGDTTLIGAAGVASSHIPSKGRDIGPETGLRHPGQSYEIPLQPSNDASTEIGALSQPLVFPVAASVAATSIATASIISITSESVKERVKRFVVACNKKGVKPNTRQFEILGISKCSAFDVERALEYFVECGRRNESVDQRVIDDAMKAGYLDVNRVQQNLVVEAIAGPPLTQDQILNEMKDCLKDVGSVQIFLAAMYPYCEEPNVTDEQADAVMKRFVKDANSVTPTSTFNVNKFIDRVRQKHVSFGLPQLLPALQKSRAIPYTKHAFASDMTRSGAPLSPTEFKDCTVALCGSPADIPPVVALMGKTVKLVGPHHFNRYFSADSNSGRFSNTAASLGVTSPGASSKSANRISRGIFGLFRMTKPAPEARTEAAVLPDSFASVPEIPTTVEIPRSIEATYGDAFTADDTVLETNDTTRAIDENLVVIPLIATRSDSDQTLTSDVGEGSPPVVNSTEDVVAEDVNLQRSRLHSGANQTAAETVREMEQVDSALYSVLRTGSVSSSEQIEPTESLPNEDLTPKPIEKLYGNDYPGDPTTTGSIELPNDSIPGVGTANLPPIQNNEPHESNHISSQNDESSDPEIAIVGFDTERVDSQQTLLHGVSPALLKLRPKQSEHETSQDQIPHSFSDSETKQRDIVESNLESAVSDSVDGEALIVSKDNVNTEEHSSSSENPHSLQDGEPKEDNSVVNLNVNTEEHTSSSENPHSLQDGEPKEDTSVVDLQSLIPDHPLQPGPVLNKSLDDPQEIFSPNDEAQSLQDAEEKQRDLGSAADTIPDQVSPLFESQEDTPDQVDPLPKSQEDTDNTPDQVGALSKSQENAPELEGDAPQTEKSHNVMVDETKPQDFTDSLQNPTADPDLPPSEDLPSSQTMDNMKPAESISLIKEDVDSEPISGGITWKEAIPAGLLAVAAVPLLLLAAGSKGAETSRAADAGSRDQTGDTNIIAGLQENTGSSPKIISPSKKLDSPLEDIQKGVTGSNAEPSEPIIEADGMPSTIPSSDIVPVVSIAPEKRARKVVKITKSAAVKPDSEPKAEPESAESILKDGVEPTESHARDIGQSNDQLVDSAVGDSVLDRSMPILDANIPVLESPDRVDPGAEIVSEPRRKPVVRITKSAASKPADAEISSLEKSVEIDVPETQPSPHQQDVIEETPNHALAVAKPKNGRKMVKVTKATATKQMEVGTSDPPLSVQSDEIQSPNEELTITAPTAPDHDDVRDLANEKSVQPTPGTDGTVDEAANVGKVGEPVKSQNRRPVVRITKAVAASSSGFNSESPSTEITLVASHPNVQDVGAVHVDVGDKNVEIKETSMVEHEPELIPAKQARRPVIRVTKATVAKKSDFDSLVEEADPVTATFTEVLPVPEKESLSDEKSSIVTSHQENIDTQDFNARSQSDEKTGGPIHDVDEQLVTTGIQILLPTTEEPTKESVENSTEQPLQTDRNLVVEEAVQSVETDGIPTVREEIVIPALEIENNLAPPPKPSAKKRSFFKATFRQPPVSTATAPLDAVLLQEESKQVGTPVSPLQEGNSVDTLSTSIQPTVQDPLVTNKSSGNEENNTLSADTAIEETLPEPFIKEIIELETSGNTHDHAEPADEVAVVSREALTKAKDSESTTDATGYSEAKSPDQPNQSNLEERLVQPQVLMLKDQETIRMSAKKASVLSFDLGSDESEQEEFRKLKVSVPAPTPKQFSETRERLQRAAPSGWLSRMIKNLTDVAPAFDFSKFSNAMADIPSFVTIDEEVIRAELSECGAHLSDDEFNDLLSNINSANPKSAHVAFEAISEAASYIGPDVFVSQMVPQILQLSKDEIYWIKKIRSSAPGDWWPRFLRKIGQYAPEFNLNIFMSKLGSAPFVFGTGTVPLSIIKDEHILKAMADSNAHLSPSEFHQIKEAIVPGKPLVATNAFRTLCDAVHTLGIRCIIGSVLPGLGMWVADRKYDTDTVSIISRAGSEGWLSRFLRRMAESSPSFDINRFALTMSNQPDDIFTTERSILKDLNDCGATLSENDISDALSSVSDDPEEALAAFKSLGIAYSEAGDPVLFMREILPASLHPTREEKKIIRRLQGSAPPGWWSRFLSGIRSYTPLFDLPEFIIRLSRENPNNLDSAAVQRLLAKSKAPLSKIELRHIEDQLAPGQLAVAIEAYRSLARCIQEIGTPSFIGVILPIMNRNEGSKAKKQRGVKPSEQIATNIVEVLSKPEPPVLIHKNTDTAQEEVRKVEEKSVAQTPPATPLPTPVLKSHSTSETDLMDAYNLLLQVAPTGWLYYMMSYLSNVAPSFDLAKFCFSLSEIPYYVELSHPLIKKELSNAGANLTDAQYRELCASINQQHPSDSLAVFEAISAVSSQIGPETFMSKLIPRLCHLSVEETLWVKKIRGSAPGEWWPRFLKKIGEYSPEFNLQLFVTKLGELPLSMITEESILKSLNASNSTLSVTQFHHVKEAIVPGKPLVAIGAFKTMADAVHKLGIQQVSRCILPALGMWVAERKPEAVTVAMLKNAAEEGWFTRFLRKAAEIAPPFNVVTFASEIASMPDGSSTNANQLGSAFTKAGMSVSDGDLASIFSAISPGNPKEAKYALRVLGLAFRETASAELFASEIVPASLTPSAEEVEMLLRMQKCAPHGWWSRFLATLHSLSPSFDLNAFLILCAGTSASEINDTVIIELFARTQAHLTNHQFNALCEQIYPGNGVRAMDAFRALAEAAKVIGPPSIIGVVSPLLLKPAKSKPREIRIIARKPVQSGSLGRNKSPVASDRPLPDHQHSFSDMVQGIRAKSPSQNRPVNYRHSVATETKRNSVSTESKRGRRPSSSAGAVGRGELRSDATASTSSSLKPVMGSGIPRATSPRGSLFKSFSPSPRTSADISRSMLPSAAPQAAAPKNQSKAYAAAVLSRKSLSGAERSPTPTRAPTPLSATSSMPIKSVWVASRFQAPENNILAMKLAKTYQASLPCGWWYRFVTFIQSLHPGFDALEFISELSRIETTITDERSISLLSASGAPLSKSEFESAKLAMNGSIEVSKLLGIMASVARSTSPRRLVQDILPIWSEAEAINTASFNEGLAHLRSRYPGFKPNVYGFIEACEQMHPQFKVFRFLDAFTAIQEPFTDAKLTACYKYAGLVASDADCQSLTEILTGFRDYDALPIISKGFAGIGVDSFILGWRDVSVPNNTQAKHSAMAWVSGLAELGPKTNFDPAHFENECKNLKRSFTLSDFLERLVQGRRESEMLDEMDIHLALHGAGVTVSDEQYRELMIAACGDFDQHTQIFKSWRQYVAVYGMAAYFEVIGEVLKEYQEKTLLVKTFLNRLSSVSSKSQFDLRSFIACCQRYNPRFNLSSFCDAVLSTPRIDAVSVNAAFQASDILLDEGTVEYRDILTALFGDFALAFSGMREWQYLLKNLGAKWGMMFMWIVIHQRERVEASVHALRREIESIPVVINGSMTTIRFTLGRFVEECTRLGNSKFELKILLEQLAQLPDQGDIRGELRNVFARNCISNLNEAEYERLIGSIAGGDHMSGLVVLKVFIAYLKNWGSEWNLWIVWSLVNTKEFNEEPMMMFTERVHEIGPMAEFNLLSFMNKAATVTDNDTVFLLDRFMEALISVQGEMTIEHIEWSFKACGIPARTEVYADLAKTLSGGSMSSTALPVFTYWASFIRRWGILWFMHASVPFFDRLENAKRSLKHFDFVLAETGNSMKLRRFIWTCQTKYGGFNVKAFLRHLSTIPDGELSFDCISDALSQQHIDFSRTALTELIQSTTGASHEEDGLRVMQQWNITVRKIGIEYYILLFKLDGMRDVSHMDADAALAIQAFRARASFSCSRFSVPAFVTSVRALQANWSILTFLQALVSMTGEMTYIRFQDVFQVTGLQVTLEETTFLLSKLSGNVDTALSVAVDWVETARYAGVQNMLEADGFSNKSNRSSSSSSTSSEGWFNRVVRVVATSAESAVNAVEDLMQN</sequence>
<organism evidence="3 4">
    <name type="scientific">Chytriomyces confervae</name>
    <dbReference type="NCBI Taxonomy" id="246404"/>
    <lineage>
        <taxon>Eukaryota</taxon>
        <taxon>Fungi</taxon>
        <taxon>Fungi incertae sedis</taxon>
        <taxon>Chytridiomycota</taxon>
        <taxon>Chytridiomycota incertae sedis</taxon>
        <taxon>Chytridiomycetes</taxon>
        <taxon>Chytridiales</taxon>
        <taxon>Chytriomycetaceae</taxon>
        <taxon>Chytriomyces</taxon>
    </lineage>
</organism>
<feature type="compositionally biased region" description="Basic and acidic residues" evidence="1">
    <location>
        <begin position="1534"/>
        <end position="1544"/>
    </location>
</feature>
<name>A0A507FAU7_9FUNG</name>
<dbReference type="OrthoDB" id="2140084at2759"/>
<keyword evidence="2" id="KW-0732">Signal</keyword>
<feature type="compositionally biased region" description="Basic and acidic residues" evidence="1">
    <location>
        <begin position="1201"/>
        <end position="1211"/>
    </location>
</feature>
<feature type="region of interest" description="Disordered" evidence="1">
    <location>
        <begin position="1009"/>
        <end position="1028"/>
    </location>
</feature>
<dbReference type="Proteomes" id="UP000320333">
    <property type="component" value="Unassembled WGS sequence"/>
</dbReference>
<dbReference type="PROSITE" id="PS51257">
    <property type="entry name" value="PROKAR_LIPOPROTEIN"/>
    <property type="match status" value="1"/>
</dbReference>
<feature type="compositionally biased region" description="Basic and acidic residues" evidence="1">
    <location>
        <begin position="1934"/>
        <end position="1943"/>
    </location>
</feature>
<feature type="region of interest" description="Disordered" evidence="1">
    <location>
        <begin position="1683"/>
        <end position="1720"/>
    </location>
</feature>
<feature type="region of interest" description="Disordered" evidence="1">
    <location>
        <begin position="1518"/>
        <end position="1566"/>
    </location>
</feature>
<dbReference type="SUPFAM" id="SSF48371">
    <property type="entry name" value="ARM repeat"/>
    <property type="match status" value="1"/>
</dbReference>
<dbReference type="InterPro" id="IPR011043">
    <property type="entry name" value="Gal_Oxase/kelch_b-propeller"/>
</dbReference>
<feature type="compositionally biased region" description="Polar residues" evidence="1">
    <location>
        <begin position="3413"/>
        <end position="3425"/>
    </location>
</feature>
<feature type="region of interest" description="Disordered" evidence="1">
    <location>
        <begin position="1793"/>
        <end position="1824"/>
    </location>
</feature>
<gene>
    <name evidence="3" type="ORF">CcCBS67573_g05872</name>
</gene>